<name>A0A919XJ63_9BACL</name>
<evidence type="ECO:0000313" key="1">
    <source>
        <dbReference type="EMBL" id="GIO32363.1"/>
    </source>
</evidence>
<dbReference type="SUPFAM" id="SSF54427">
    <property type="entry name" value="NTF2-like"/>
    <property type="match status" value="1"/>
</dbReference>
<keyword evidence="2" id="KW-1185">Reference proteome</keyword>
<reference evidence="1" key="1">
    <citation type="submission" date="2021-03" db="EMBL/GenBank/DDBJ databases">
        <title>Antimicrobial resistance genes in bacteria isolated from Japanese honey, and their potential for conferring macrolide and lincosamide resistance in the American foulbrood pathogen Paenibacillus larvae.</title>
        <authorList>
            <person name="Okamoto M."/>
            <person name="Kumagai M."/>
            <person name="Kanamori H."/>
            <person name="Takamatsu D."/>
        </authorList>
    </citation>
    <scope>NUCLEOTIDE SEQUENCE</scope>
    <source>
        <strain evidence="1">J2TS6</strain>
    </source>
</reference>
<comment type="caution">
    <text evidence="1">The sequence shown here is derived from an EMBL/GenBank/DDBJ whole genome shotgun (WGS) entry which is preliminary data.</text>
</comment>
<proteinExistence type="predicted"/>
<protein>
    <recommendedName>
        <fullName evidence="3">DUF4440 domain-containing protein</fullName>
    </recommendedName>
</protein>
<evidence type="ECO:0000313" key="2">
    <source>
        <dbReference type="Proteomes" id="UP000679779"/>
    </source>
</evidence>
<accession>A0A919XJ63</accession>
<sequence>MFDEAIAAVEAYRRVINEGTAEEVNAWISDDFIGYFGYYPDRDYEVYRSEHYKTDNLETLAMYEGKEPHWEYSDLARNMRTENELILSAIVNFSLHGKQVASVLAMEVFRKEQGEWKLYRQHMEKYATV</sequence>
<evidence type="ECO:0008006" key="3">
    <source>
        <dbReference type="Google" id="ProtNLM"/>
    </source>
</evidence>
<dbReference type="Gene3D" id="3.10.450.50">
    <property type="match status" value="1"/>
</dbReference>
<dbReference type="InterPro" id="IPR032710">
    <property type="entry name" value="NTF2-like_dom_sf"/>
</dbReference>
<organism evidence="1 2">
    <name type="scientific">Paenibacillus albilobatus</name>
    <dbReference type="NCBI Taxonomy" id="2716884"/>
    <lineage>
        <taxon>Bacteria</taxon>
        <taxon>Bacillati</taxon>
        <taxon>Bacillota</taxon>
        <taxon>Bacilli</taxon>
        <taxon>Bacillales</taxon>
        <taxon>Paenibacillaceae</taxon>
        <taxon>Paenibacillus</taxon>
    </lineage>
</organism>
<dbReference type="Proteomes" id="UP000679779">
    <property type="component" value="Unassembled WGS sequence"/>
</dbReference>
<dbReference type="AlphaFoldDB" id="A0A919XJ63"/>
<dbReference type="EMBL" id="BORQ01000004">
    <property type="protein sequence ID" value="GIO32363.1"/>
    <property type="molecule type" value="Genomic_DNA"/>
</dbReference>
<dbReference type="RefSeq" id="WP_160039061.1">
    <property type="nucleotide sequence ID" value="NZ_BORQ01000004.1"/>
</dbReference>
<gene>
    <name evidence="1" type="ORF">J2TS6_35040</name>
</gene>